<feature type="transmembrane region" description="Helical" evidence="1">
    <location>
        <begin position="72"/>
        <end position="95"/>
    </location>
</feature>
<keyword evidence="1" id="KW-0812">Transmembrane</keyword>
<keyword evidence="3" id="KW-1185">Reference proteome</keyword>
<dbReference type="EMBL" id="VKLW01000011">
    <property type="protein sequence ID" value="TYK33911.1"/>
    <property type="molecule type" value="Genomic_DNA"/>
</dbReference>
<dbReference type="RefSeq" id="WP_027326233.1">
    <property type="nucleotide sequence ID" value="NZ_CAMBON010000009.1"/>
</dbReference>
<feature type="transmembrane region" description="Helical" evidence="1">
    <location>
        <begin position="124"/>
        <end position="141"/>
    </location>
</feature>
<keyword evidence="1" id="KW-0472">Membrane</keyword>
<feature type="transmembrane region" description="Helical" evidence="1">
    <location>
        <begin position="47"/>
        <end position="66"/>
    </location>
</feature>
<reference evidence="2 3" key="1">
    <citation type="submission" date="2019-07" db="EMBL/GenBank/DDBJ databases">
        <title>Draft Genome Sequences of Bacteroides pyogenes Strains Isolated from the Uterus Holstein Dairy Cows with Metritis.</title>
        <authorList>
            <person name="Cunha F."/>
            <person name="Galvao K.N."/>
            <person name="Jeon S.J."/>
            <person name="Jeong K.C."/>
        </authorList>
    </citation>
    <scope>NUCLEOTIDE SEQUENCE [LARGE SCALE GENOMIC DNA]</scope>
    <source>
        <strain evidence="2 3">KG-31</strain>
    </source>
</reference>
<comment type="caution">
    <text evidence="2">The sequence shown here is derived from an EMBL/GenBank/DDBJ whole genome shotgun (WGS) entry which is preliminary data.</text>
</comment>
<evidence type="ECO:0000256" key="1">
    <source>
        <dbReference type="SAM" id="Phobius"/>
    </source>
</evidence>
<feature type="transmembrane region" description="Helical" evidence="1">
    <location>
        <begin position="147"/>
        <end position="169"/>
    </location>
</feature>
<keyword evidence="1" id="KW-1133">Transmembrane helix</keyword>
<protein>
    <submittedName>
        <fullName evidence="2">Uncharacterized protein</fullName>
    </submittedName>
</protein>
<proteinExistence type="predicted"/>
<organism evidence="2 3">
    <name type="scientific">Bacteroides pyogenes</name>
    <dbReference type="NCBI Taxonomy" id="310300"/>
    <lineage>
        <taxon>Bacteria</taxon>
        <taxon>Pseudomonadati</taxon>
        <taxon>Bacteroidota</taxon>
        <taxon>Bacteroidia</taxon>
        <taxon>Bacteroidales</taxon>
        <taxon>Bacteroidaceae</taxon>
        <taxon>Bacteroides</taxon>
    </lineage>
</organism>
<gene>
    <name evidence="2" type="ORF">FNJ60_06205</name>
</gene>
<accession>A0A5D3EM02</accession>
<dbReference type="Proteomes" id="UP000324383">
    <property type="component" value="Unassembled WGS sequence"/>
</dbReference>
<evidence type="ECO:0000313" key="3">
    <source>
        <dbReference type="Proteomes" id="UP000324383"/>
    </source>
</evidence>
<evidence type="ECO:0000313" key="2">
    <source>
        <dbReference type="EMBL" id="TYK33911.1"/>
    </source>
</evidence>
<dbReference type="AlphaFoldDB" id="A0A5D3EM02"/>
<name>A0A5D3EM02_9BACE</name>
<sequence length="191" mass="22736">MELEELKKSWNIFDEHLKNKELLKEEEVNKLIDHAGKGIHAIARLNLQLLLISLPILCLLIADVWFNGKLNPVYIIVIVSLIPAFCWDIFTFRFLRKIQVDEMPPVEVIGRVNRVHRWMIRERMIAVGYLLLLAMLSFIYWEVWQYGALPVLFFMFLWGGGLALILWVYRKKFLNRIREIKKNLNELKELM</sequence>